<keyword evidence="1" id="KW-0812">Transmembrane</keyword>
<dbReference type="AlphaFoldDB" id="A0A0U1LV54"/>
<evidence type="ECO:0000256" key="1">
    <source>
        <dbReference type="SAM" id="Phobius"/>
    </source>
</evidence>
<sequence length="121" mass="13210">MPNPTLLTAAGYGSLLVAIMHAATGRQFQRLRQFQELPNIAYVRSTVGWYQGSGYLILSALLNFNWAKNPESLSDPLTRGMAVVLTIIAWASSAWYLRGGVKASGLLTVFAGIFQAWAALY</sequence>
<evidence type="ECO:0000313" key="2">
    <source>
        <dbReference type="EMBL" id="CRG87288.1"/>
    </source>
</evidence>
<gene>
    <name evidence="2" type="ORF">PISL3812_04305</name>
</gene>
<proteinExistence type="predicted"/>
<dbReference type="Proteomes" id="UP000054383">
    <property type="component" value="Unassembled WGS sequence"/>
</dbReference>
<protein>
    <submittedName>
        <fullName evidence="2">Uncharacterized protein</fullName>
    </submittedName>
</protein>
<name>A0A0U1LV54_TALIS</name>
<feature type="transmembrane region" description="Helical" evidence="1">
    <location>
        <begin position="79"/>
        <end position="97"/>
    </location>
</feature>
<dbReference type="OMA" id="WYQGSGY"/>
<dbReference type="OrthoDB" id="5399817at2759"/>
<keyword evidence="1" id="KW-1133">Transmembrane helix</keyword>
<organism evidence="2 3">
    <name type="scientific">Talaromyces islandicus</name>
    <name type="common">Penicillium islandicum</name>
    <dbReference type="NCBI Taxonomy" id="28573"/>
    <lineage>
        <taxon>Eukaryota</taxon>
        <taxon>Fungi</taxon>
        <taxon>Dikarya</taxon>
        <taxon>Ascomycota</taxon>
        <taxon>Pezizomycotina</taxon>
        <taxon>Eurotiomycetes</taxon>
        <taxon>Eurotiomycetidae</taxon>
        <taxon>Eurotiales</taxon>
        <taxon>Trichocomaceae</taxon>
        <taxon>Talaromyces</taxon>
        <taxon>Talaromyces sect. Islandici</taxon>
    </lineage>
</organism>
<accession>A0A0U1LV54</accession>
<keyword evidence="1" id="KW-0472">Membrane</keyword>
<reference evidence="2 3" key="1">
    <citation type="submission" date="2015-04" db="EMBL/GenBank/DDBJ databases">
        <authorList>
            <person name="Syromyatnikov M.Y."/>
            <person name="Popov V.N."/>
        </authorList>
    </citation>
    <scope>NUCLEOTIDE SEQUENCE [LARGE SCALE GENOMIC DNA]</scope>
    <source>
        <strain evidence="2">WF-38-12</strain>
    </source>
</reference>
<dbReference type="STRING" id="28573.A0A0U1LV54"/>
<evidence type="ECO:0000313" key="3">
    <source>
        <dbReference type="Proteomes" id="UP000054383"/>
    </source>
</evidence>
<keyword evidence="3" id="KW-1185">Reference proteome</keyword>
<dbReference type="EMBL" id="CVMT01000003">
    <property type="protein sequence ID" value="CRG87288.1"/>
    <property type="molecule type" value="Genomic_DNA"/>
</dbReference>
<feature type="transmembrane region" description="Helical" evidence="1">
    <location>
        <begin position="49"/>
        <end position="67"/>
    </location>
</feature>
<feature type="transmembrane region" description="Helical" evidence="1">
    <location>
        <begin position="103"/>
        <end position="120"/>
    </location>
</feature>